<reference evidence="4 5" key="1">
    <citation type="journal article" date="2019" name="Int. J. Syst. Evol. Microbiol.">
        <title>The Global Catalogue of Microorganisms (GCM) 10K type strain sequencing project: providing services to taxonomists for standard genome sequencing and annotation.</title>
        <authorList>
            <consortium name="The Broad Institute Genomics Platform"/>
            <consortium name="The Broad Institute Genome Sequencing Center for Infectious Disease"/>
            <person name="Wu L."/>
            <person name="Ma J."/>
        </authorList>
    </citation>
    <scope>NUCLEOTIDE SEQUENCE [LARGE SCALE GENOMIC DNA]</scope>
    <source>
        <strain evidence="4 5">JCM 12398</strain>
    </source>
</reference>
<dbReference type="SUPFAM" id="SSF52540">
    <property type="entry name" value="P-loop containing nucleoside triphosphate hydrolases"/>
    <property type="match status" value="1"/>
</dbReference>
<dbReference type="InterPro" id="IPR003714">
    <property type="entry name" value="PhoH"/>
</dbReference>
<comment type="caution">
    <text evidence="4">The sequence shown here is derived from an EMBL/GenBank/DDBJ whole genome shotgun (WGS) entry which is preliminary data.</text>
</comment>
<dbReference type="InterPro" id="IPR000212">
    <property type="entry name" value="DNA_helicase_UvrD/REP"/>
</dbReference>
<feature type="domain" description="UvrD-like helicase C-terminal" evidence="3">
    <location>
        <begin position="515"/>
        <end position="557"/>
    </location>
</feature>
<dbReference type="InterPro" id="IPR027417">
    <property type="entry name" value="P-loop_NTPase"/>
</dbReference>
<dbReference type="Pfam" id="PF08378">
    <property type="entry name" value="NERD"/>
    <property type="match status" value="1"/>
</dbReference>
<evidence type="ECO:0008006" key="6">
    <source>
        <dbReference type="Google" id="ProtNLM"/>
    </source>
</evidence>
<evidence type="ECO:0000313" key="4">
    <source>
        <dbReference type="EMBL" id="GAA1424368.1"/>
    </source>
</evidence>
<feature type="domain" description="PhoH-like protein" evidence="1">
    <location>
        <begin position="219"/>
        <end position="381"/>
    </location>
</feature>
<dbReference type="Proteomes" id="UP001501266">
    <property type="component" value="Unassembled WGS sequence"/>
</dbReference>
<dbReference type="EMBL" id="BAAAKK010000005">
    <property type="protein sequence ID" value="GAA1424368.1"/>
    <property type="molecule type" value="Genomic_DNA"/>
</dbReference>
<dbReference type="RefSeq" id="WP_343920060.1">
    <property type="nucleotide sequence ID" value="NZ_BAAAKK010000005.1"/>
</dbReference>
<dbReference type="Gene3D" id="3.40.50.300">
    <property type="entry name" value="P-loop containing nucleotide triphosphate hydrolases"/>
    <property type="match status" value="2"/>
</dbReference>
<dbReference type="InterPro" id="IPR011528">
    <property type="entry name" value="NERD"/>
</dbReference>
<dbReference type="InterPro" id="IPR027785">
    <property type="entry name" value="UvrD-like_helicase_C"/>
</dbReference>
<dbReference type="Pfam" id="PF02562">
    <property type="entry name" value="PhoH"/>
    <property type="match status" value="1"/>
</dbReference>
<gene>
    <name evidence="4" type="ORF">GCM10009640_20440</name>
</gene>
<dbReference type="PANTHER" id="PTHR11070">
    <property type="entry name" value="UVRD / RECB / PCRA DNA HELICASE FAMILY MEMBER"/>
    <property type="match status" value="1"/>
</dbReference>
<organism evidence="4 5">
    <name type="scientific">Agrococcus citreus</name>
    <dbReference type="NCBI Taxonomy" id="84643"/>
    <lineage>
        <taxon>Bacteria</taxon>
        <taxon>Bacillati</taxon>
        <taxon>Actinomycetota</taxon>
        <taxon>Actinomycetes</taxon>
        <taxon>Micrococcales</taxon>
        <taxon>Microbacteriaceae</taxon>
        <taxon>Agrococcus</taxon>
    </lineage>
</organism>
<feature type="domain" description="NERD" evidence="2">
    <location>
        <begin position="16"/>
        <end position="115"/>
    </location>
</feature>
<keyword evidence="5" id="KW-1185">Reference proteome</keyword>
<evidence type="ECO:0000313" key="5">
    <source>
        <dbReference type="Proteomes" id="UP001501266"/>
    </source>
</evidence>
<evidence type="ECO:0000259" key="3">
    <source>
        <dbReference type="Pfam" id="PF13538"/>
    </source>
</evidence>
<evidence type="ECO:0000259" key="2">
    <source>
        <dbReference type="Pfam" id="PF08378"/>
    </source>
</evidence>
<protein>
    <recommendedName>
        <fullName evidence="6">DNA helicase</fullName>
    </recommendedName>
</protein>
<proteinExistence type="predicted"/>
<accession>A0ABN1YWM5</accession>
<evidence type="ECO:0000259" key="1">
    <source>
        <dbReference type="Pfam" id="PF02562"/>
    </source>
</evidence>
<name>A0ABN1YWM5_9MICO</name>
<sequence>MATMVPAVIRPKTPPGEVLVFEALRDHPGTDGWLVWHGLPIRHHETQLEGEADFVIMVPGEGMLVVEVKSHDRIDVDDRGWRLGSGAPTLRSPYDQAWDNSRSIRMWIERRAYVPGYPIWQAAWFPRVGGEFTKRLDQRLDVPANATLTRADLDPSRLVTSIVRVLRHGARELERRLPPFASDRPDEQDIADARAALVPAVSWRLEAADRRAARARNLREATERQEEALRYFAGNDRLIVTGPAGTGKTNIAVRAAQQQANRDERVLLTCFNRLLEADLQRRLRTRDDIEVACVHELMLAVSKLTPPADADDAWWNGTLPDATLAVTRAPGFEPPFTCLVADEAQDLARDSTLDVLDSLLVGGLAGSRVVLAGDFTHQDIYRVTLGEERAPEGGARRETIAARLPGAARMTVTNNVRQSPQLVEFIETVLAGDLYDASDRDDDEERSAAVHLYRSREQQDEQLQRALAELWEDGWEPEEIVILSPRRDSAAARARGLVVDALAPGGMTGSGVRWGTIHAFKGLEAPVVIVTDVDGTGPLWQDLLYVGMTRATDRLVVLTSLGELAELVPTPRSEP</sequence>
<dbReference type="PANTHER" id="PTHR11070:SF2">
    <property type="entry name" value="ATP-DEPENDENT DNA HELICASE SRS2"/>
    <property type="match status" value="1"/>
</dbReference>
<dbReference type="Pfam" id="PF13538">
    <property type="entry name" value="UvrD_C_2"/>
    <property type="match status" value="1"/>
</dbReference>